<sequence length="146" mass="16727">MTWRSGAFPFSSQPRELRTDTSLGHDFLRRFQSPTIFPKISFDGDFLLPIIVEFAIEKLIDTLHDEIEDCPNQYQFISNLVGKLGYEVNMVRITQRVANTYFARIYFSKHGDTDFFSVDARPSDAVNVAARCKVVSLLSILRSIVK</sequence>
<dbReference type="GO" id="GO:0004518">
    <property type="term" value="F:nuclease activity"/>
    <property type="evidence" value="ECO:0007669"/>
    <property type="project" value="UniProtKB-UniRule"/>
</dbReference>
<evidence type="ECO:0000256" key="3">
    <source>
        <dbReference type="ARBA" id="ARBA00025428"/>
    </source>
</evidence>
<keyword evidence="2" id="KW-0378">Hydrolase</keyword>
<dbReference type="GO" id="GO:0030891">
    <property type="term" value="C:VCB complex"/>
    <property type="evidence" value="ECO:0007669"/>
    <property type="project" value="TreeGrafter"/>
</dbReference>
<dbReference type="Gene3D" id="3.10.690.10">
    <property type="entry name" value="Bifunctional nuclease domain"/>
    <property type="match status" value="1"/>
</dbReference>
<dbReference type="AlphaFoldDB" id="A0AAN8Z6R3"/>
<protein>
    <submittedName>
        <fullName evidence="5">Bifunctional nuclease domain</fullName>
    </submittedName>
</protein>
<dbReference type="InterPro" id="IPR036104">
    <property type="entry name" value="BFN_sf"/>
</dbReference>
<gene>
    <name evidence="5" type="ORF">RJ641_010740</name>
</gene>
<dbReference type="PANTHER" id="PTHR15160">
    <property type="entry name" value="VON HIPPEL-LINDAU PROTEIN"/>
    <property type="match status" value="1"/>
</dbReference>
<evidence type="ECO:0000313" key="5">
    <source>
        <dbReference type="EMBL" id="KAK6924540.1"/>
    </source>
</evidence>
<dbReference type="GO" id="GO:0016567">
    <property type="term" value="P:protein ubiquitination"/>
    <property type="evidence" value="ECO:0007669"/>
    <property type="project" value="TreeGrafter"/>
</dbReference>
<dbReference type="SUPFAM" id="SSF103256">
    <property type="entry name" value="Hypothetical protein TM0160"/>
    <property type="match status" value="1"/>
</dbReference>
<feature type="domain" description="BFN" evidence="4">
    <location>
        <begin position="1"/>
        <end position="146"/>
    </location>
</feature>
<name>A0AAN8Z6R3_9MAGN</name>
<dbReference type="PROSITE" id="PS51658">
    <property type="entry name" value="BFN"/>
    <property type="match status" value="1"/>
</dbReference>
<comment type="function">
    <text evidence="3">Bifunctional nuclease with both RNase and DNase activities. Involved in basal defense response. Participates in abscisic acid-derived callose deposition following infection by a necrotrophic pathogen.</text>
</comment>
<dbReference type="Pfam" id="PF02577">
    <property type="entry name" value="BFN_dom"/>
    <property type="match status" value="1"/>
</dbReference>
<comment type="caution">
    <text evidence="5">The sequence shown here is derived from an EMBL/GenBank/DDBJ whole genome shotgun (WGS) entry which is preliminary data.</text>
</comment>
<comment type="similarity">
    <text evidence="1">Belongs to the bifunctional nuclease family.</text>
</comment>
<dbReference type="PANTHER" id="PTHR15160:SF1">
    <property type="entry name" value="VON HIPPEL-LINDAU DISEASE TUMOR SUPPRESSOR"/>
    <property type="match status" value="1"/>
</dbReference>
<dbReference type="GO" id="GO:0005634">
    <property type="term" value="C:nucleus"/>
    <property type="evidence" value="ECO:0007669"/>
    <property type="project" value="TreeGrafter"/>
</dbReference>
<keyword evidence="2" id="KW-0540">Nuclease</keyword>
<evidence type="ECO:0000313" key="6">
    <source>
        <dbReference type="Proteomes" id="UP001370490"/>
    </source>
</evidence>
<evidence type="ECO:0000256" key="1">
    <source>
        <dbReference type="ARBA" id="ARBA00009095"/>
    </source>
</evidence>
<reference evidence="5 6" key="1">
    <citation type="submission" date="2023-12" db="EMBL/GenBank/DDBJ databases">
        <title>A high-quality genome assembly for Dillenia turbinata (Dilleniales).</title>
        <authorList>
            <person name="Chanderbali A."/>
        </authorList>
    </citation>
    <scope>NUCLEOTIDE SEQUENCE [LARGE SCALE GENOMIC DNA]</scope>
    <source>
        <strain evidence="5">LSX21</strain>
        <tissue evidence="5">Leaf</tissue>
    </source>
</reference>
<dbReference type="InterPro" id="IPR003729">
    <property type="entry name" value="Bi_nuclease_dom"/>
</dbReference>
<dbReference type="Proteomes" id="UP001370490">
    <property type="component" value="Unassembled WGS sequence"/>
</dbReference>
<keyword evidence="6" id="KW-1185">Reference proteome</keyword>
<evidence type="ECO:0000259" key="4">
    <source>
        <dbReference type="PROSITE" id="PS51658"/>
    </source>
</evidence>
<organism evidence="5 6">
    <name type="scientific">Dillenia turbinata</name>
    <dbReference type="NCBI Taxonomy" id="194707"/>
    <lineage>
        <taxon>Eukaryota</taxon>
        <taxon>Viridiplantae</taxon>
        <taxon>Streptophyta</taxon>
        <taxon>Embryophyta</taxon>
        <taxon>Tracheophyta</taxon>
        <taxon>Spermatophyta</taxon>
        <taxon>Magnoliopsida</taxon>
        <taxon>eudicotyledons</taxon>
        <taxon>Gunneridae</taxon>
        <taxon>Pentapetalae</taxon>
        <taxon>Dilleniales</taxon>
        <taxon>Dilleniaceae</taxon>
        <taxon>Dillenia</taxon>
    </lineage>
</organism>
<accession>A0AAN8Z6R3</accession>
<dbReference type="EMBL" id="JBAMMX010000017">
    <property type="protein sequence ID" value="KAK6924540.1"/>
    <property type="molecule type" value="Genomic_DNA"/>
</dbReference>
<evidence type="ECO:0000256" key="2">
    <source>
        <dbReference type="ARBA" id="ARBA00022722"/>
    </source>
</evidence>
<proteinExistence type="inferred from homology"/>